<keyword evidence="3" id="KW-1185">Reference proteome</keyword>
<feature type="region of interest" description="Disordered" evidence="1">
    <location>
        <begin position="286"/>
        <end position="324"/>
    </location>
</feature>
<sequence>MSTAERREGRVARDHWEVALPDGRVVPWTGFHVGPAGLAPEEFAGICRRLLGMDPPAAEAAAREELVPVGADRDRPGIVIYSPPLAKRMYEGAIERLAAGEPAEDWPTILEARSVCLAHADDLLVGRTGPWRQAAAGHPTVEVPDLDHFHLSHALLKLADGPADRWSRILGPVIDRLRADPACVVRVYALDAPLRVLLLWLGRVAGLDRLLVEANSPEISERWGHKAVLHPTARAAGELATPVPGRAPFDVLDEESALTPLYRAFGLAVPRLPGYTVEWDGALGDAAASGGTRTEPGGAPHEAGGRPAGRAGAPGTNGACANGGSGSAEASFAARLRLAARLLRERYGLRRGCLKPVRGGTGQRIHVGVPLDDPAALAALAHRAARSGEDHLLEAHADYLRHTVTGHEFLLAPSLHVRGGRLADGMALQFLNGTVWEGNVFLDEATHAAFGITGDHYARVRRAMAAFVQVFQGRGLVNGGIDFAIARVGGRFGDTPLVAMQDLNLSACGADYLHAFLDESRGALAAPGRAGGGVSAATKVIRPAPGMDLPRLRRLVDRRTPTSYARALTSVPGNWGLIAVACPDAVRAAEEVLALEARLAS</sequence>
<dbReference type="RefSeq" id="WP_190135206.1">
    <property type="nucleotide sequence ID" value="NZ_BNBT01000016.1"/>
</dbReference>
<comment type="caution">
    <text evidence="2">The sequence shown here is derived from an EMBL/GenBank/DDBJ whole genome shotgun (WGS) entry which is preliminary data.</text>
</comment>
<proteinExistence type="predicted"/>
<name>A0A918ZDT8_9ACTN</name>
<reference evidence="2" key="1">
    <citation type="journal article" date="2014" name="Int. J. Syst. Evol. Microbiol.">
        <title>Complete genome sequence of Corynebacterium casei LMG S-19264T (=DSM 44701T), isolated from a smear-ripened cheese.</title>
        <authorList>
            <consortium name="US DOE Joint Genome Institute (JGI-PGF)"/>
            <person name="Walter F."/>
            <person name="Albersmeier A."/>
            <person name="Kalinowski J."/>
            <person name="Ruckert C."/>
        </authorList>
    </citation>
    <scope>NUCLEOTIDE SEQUENCE</scope>
    <source>
        <strain evidence="2">JCM 4784</strain>
    </source>
</reference>
<dbReference type="EMBL" id="BNBT01000016">
    <property type="protein sequence ID" value="GHE47869.1"/>
    <property type="molecule type" value="Genomic_DNA"/>
</dbReference>
<dbReference type="Proteomes" id="UP000608024">
    <property type="component" value="Unassembled WGS sequence"/>
</dbReference>
<evidence type="ECO:0000313" key="3">
    <source>
        <dbReference type="Proteomes" id="UP000608024"/>
    </source>
</evidence>
<accession>A0A918ZDT8</accession>
<feature type="compositionally biased region" description="Low complexity" evidence="1">
    <location>
        <begin position="286"/>
        <end position="302"/>
    </location>
</feature>
<evidence type="ECO:0000256" key="1">
    <source>
        <dbReference type="SAM" id="MobiDB-lite"/>
    </source>
</evidence>
<organism evidence="2 3">
    <name type="scientific">Streptomyces longispororuber</name>
    <dbReference type="NCBI Taxonomy" id="68230"/>
    <lineage>
        <taxon>Bacteria</taxon>
        <taxon>Bacillati</taxon>
        <taxon>Actinomycetota</taxon>
        <taxon>Actinomycetes</taxon>
        <taxon>Kitasatosporales</taxon>
        <taxon>Streptomycetaceae</taxon>
        <taxon>Streptomyces</taxon>
    </lineage>
</organism>
<protein>
    <submittedName>
        <fullName evidence="2">Uncharacterized protein</fullName>
    </submittedName>
</protein>
<feature type="compositionally biased region" description="Low complexity" evidence="1">
    <location>
        <begin position="308"/>
        <end position="320"/>
    </location>
</feature>
<gene>
    <name evidence="2" type="ORF">GCM10018785_16870</name>
</gene>
<dbReference type="AlphaFoldDB" id="A0A918ZDT8"/>
<reference evidence="2" key="2">
    <citation type="submission" date="2020-09" db="EMBL/GenBank/DDBJ databases">
        <authorList>
            <person name="Sun Q."/>
            <person name="Ohkuma M."/>
        </authorList>
    </citation>
    <scope>NUCLEOTIDE SEQUENCE</scope>
    <source>
        <strain evidence="2">JCM 4784</strain>
    </source>
</reference>
<evidence type="ECO:0000313" key="2">
    <source>
        <dbReference type="EMBL" id="GHE47869.1"/>
    </source>
</evidence>